<dbReference type="GO" id="GO:0005634">
    <property type="term" value="C:nucleus"/>
    <property type="evidence" value="ECO:0007669"/>
    <property type="project" value="UniProtKB-SubCell"/>
</dbReference>
<evidence type="ECO:0000256" key="4">
    <source>
        <dbReference type="ARBA" id="ARBA00022833"/>
    </source>
</evidence>
<evidence type="ECO:0000259" key="6">
    <source>
        <dbReference type="PROSITE" id="PS50064"/>
    </source>
</evidence>
<name>A0ABD1Y4P2_9MARC</name>
<dbReference type="Proteomes" id="UP001605036">
    <property type="component" value="Unassembled WGS sequence"/>
</dbReference>
<dbReference type="InterPro" id="IPR036957">
    <property type="entry name" value="Znf_PARP_sf"/>
</dbReference>
<organism evidence="7 8">
    <name type="scientific">Riccia fluitans</name>
    <dbReference type="NCBI Taxonomy" id="41844"/>
    <lineage>
        <taxon>Eukaryota</taxon>
        <taxon>Viridiplantae</taxon>
        <taxon>Streptophyta</taxon>
        <taxon>Embryophyta</taxon>
        <taxon>Marchantiophyta</taxon>
        <taxon>Marchantiopsida</taxon>
        <taxon>Marchantiidae</taxon>
        <taxon>Marchantiales</taxon>
        <taxon>Ricciaceae</taxon>
        <taxon>Riccia</taxon>
    </lineage>
</organism>
<evidence type="ECO:0000313" key="7">
    <source>
        <dbReference type="EMBL" id="KAL2620692.1"/>
    </source>
</evidence>
<dbReference type="SUPFAM" id="SSF57716">
    <property type="entry name" value="Glucocorticoid receptor-like (DNA-binding domain)"/>
    <property type="match status" value="1"/>
</dbReference>
<proteinExistence type="predicted"/>
<gene>
    <name evidence="7" type="ORF">R1flu_000897</name>
</gene>
<dbReference type="EMBL" id="JBHFFA010000006">
    <property type="protein sequence ID" value="KAL2620692.1"/>
    <property type="molecule type" value="Genomic_DNA"/>
</dbReference>
<dbReference type="GO" id="GO:0008270">
    <property type="term" value="F:zinc ion binding"/>
    <property type="evidence" value="ECO:0007669"/>
    <property type="project" value="UniProtKB-KW"/>
</dbReference>
<dbReference type="PANTHER" id="PTHR12083:SF9">
    <property type="entry name" value="BIFUNCTIONAL POLYNUCLEOTIDE PHOSPHATASE_KINASE"/>
    <property type="match status" value="1"/>
</dbReference>
<dbReference type="AlphaFoldDB" id="A0ABD1Y4P2"/>
<evidence type="ECO:0000313" key="8">
    <source>
        <dbReference type="Proteomes" id="UP001605036"/>
    </source>
</evidence>
<sequence length="434" mass="47900">MEGRVFIELSKSARAVCPLCGHTIPKDIVRVGKETMAAGPFRTTRWHHPWCYAENFPETDFTKMDGFVALKTTDQTGLQNLKVSVDSKNSDKSGKNFVAPAAGISGSPVSKVTSVTEGPTSSPSEIKRFESSETSILYKGARLPVGWKSYSSVIIYEGDNVRPSEKIAAFDFDGTLVDTNVARHGADAWKLLYRSVPEKLAFFHHEGYKLVIFSNESNIDRWSNKRQAAIDSKLGRLKGLMELAKVPMQVFIACGKSNTNDIFRKPSTGMWHLLEQHFNAGRIIDKERSFYVGDAAGRKKDHSAADFEFAKTLGLKFLLPENVFTITTPNPLDSTQGRSFRLLRLSESVASSGSGGDDANLEESVEAQGYSLSLFCQGGYEEPSPLFKQNGGSRTGKCSLELKFDWIQSQIQIETLVIYTGAVVPVKTVLLLLE</sequence>
<feature type="domain" description="PARP-type" evidence="6">
    <location>
        <begin position="5"/>
        <end position="80"/>
    </location>
</feature>
<evidence type="ECO:0000256" key="1">
    <source>
        <dbReference type="ARBA" id="ARBA00004123"/>
    </source>
</evidence>
<dbReference type="PROSITE" id="PS50064">
    <property type="entry name" value="ZF_PARP_2"/>
    <property type="match status" value="1"/>
</dbReference>
<dbReference type="NCBIfam" id="TIGR01662">
    <property type="entry name" value="HAD-SF-IIIA"/>
    <property type="match status" value="1"/>
</dbReference>
<evidence type="ECO:0000256" key="2">
    <source>
        <dbReference type="ARBA" id="ARBA00022723"/>
    </source>
</evidence>
<keyword evidence="3" id="KW-0863">Zinc-finger</keyword>
<keyword evidence="4" id="KW-0862">Zinc</keyword>
<comment type="subcellular location">
    <subcellularLocation>
        <location evidence="1">Nucleus</location>
    </subcellularLocation>
</comment>
<dbReference type="Gene3D" id="3.40.50.1000">
    <property type="entry name" value="HAD superfamily/HAD-like"/>
    <property type="match status" value="1"/>
</dbReference>
<dbReference type="InterPro" id="IPR023214">
    <property type="entry name" value="HAD_sf"/>
</dbReference>
<reference evidence="7 8" key="1">
    <citation type="submission" date="2024-09" db="EMBL/GenBank/DDBJ databases">
        <title>Chromosome-scale assembly of Riccia fluitans.</title>
        <authorList>
            <person name="Paukszto L."/>
            <person name="Sawicki J."/>
            <person name="Karawczyk K."/>
            <person name="Piernik-Szablinska J."/>
            <person name="Szczecinska M."/>
            <person name="Mazdziarz M."/>
        </authorList>
    </citation>
    <scope>NUCLEOTIDE SEQUENCE [LARGE SCALE GENOMIC DNA]</scope>
    <source>
        <strain evidence="7">Rf_01</strain>
        <tissue evidence="7">Aerial parts of the thallus</tissue>
    </source>
</reference>
<dbReference type="SUPFAM" id="SSF56784">
    <property type="entry name" value="HAD-like"/>
    <property type="match status" value="1"/>
</dbReference>
<dbReference type="PANTHER" id="PTHR12083">
    <property type="entry name" value="BIFUNCTIONAL POLYNUCLEOTIDE PHOSPHATASE/KINASE"/>
    <property type="match status" value="1"/>
</dbReference>
<dbReference type="InterPro" id="IPR013954">
    <property type="entry name" value="PNK3P"/>
</dbReference>
<dbReference type="InterPro" id="IPR036412">
    <property type="entry name" value="HAD-like_sf"/>
</dbReference>
<dbReference type="InterPro" id="IPR006551">
    <property type="entry name" value="Polynucleotide_phosphatase"/>
</dbReference>
<dbReference type="Pfam" id="PF08645">
    <property type="entry name" value="PNK3P"/>
    <property type="match status" value="1"/>
</dbReference>
<accession>A0ABD1Y4P2</accession>
<dbReference type="SMART" id="SM01336">
    <property type="entry name" value="zf-PARP"/>
    <property type="match status" value="1"/>
</dbReference>
<keyword evidence="8" id="KW-1185">Reference proteome</keyword>
<keyword evidence="2" id="KW-0479">Metal-binding</keyword>
<evidence type="ECO:0000256" key="5">
    <source>
        <dbReference type="ARBA" id="ARBA00023242"/>
    </source>
</evidence>
<dbReference type="Gene3D" id="3.30.1740.10">
    <property type="entry name" value="Zinc finger, PARP-type"/>
    <property type="match status" value="1"/>
</dbReference>
<dbReference type="InterPro" id="IPR001510">
    <property type="entry name" value="Znf_PARP"/>
</dbReference>
<dbReference type="InterPro" id="IPR006549">
    <property type="entry name" value="HAD-SF_hydro_IIIA"/>
</dbReference>
<dbReference type="NCBIfam" id="TIGR01664">
    <property type="entry name" value="DNA-3'-Pase"/>
    <property type="match status" value="1"/>
</dbReference>
<comment type="caution">
    <text evidence="7">The sequence shown here is derived from an EMBL/GenBank/DDBJ whole genome shotgun (WGS) entry which is preliminary data.</text>
</comment>
<dbReference type="FunFam" id="3.40.50.1000:FF:000198">
    <property type="entry name" value="Bifunctional polynucleotide phosphatase/kinase"/>
    <property type="match status" value="1"/>
</dbReference>
<protein>
    <recommendedName>
        <fullName evidence="6">PARP-type domain-containing protein</fullName>
    </recommendedName>
</protein>
<evidence type="ECO:0000256" key="3">
    <source>
        <dbReference type="ARBA" id="ARBA00022771"/>
    </source>
</evidence>
<keyword evidence="5" id="KW-0539">Nucleus</keyword>